<gene>
    <name evidence="2" type="ORF">BCF74_1056</name>
</gene>
<feature type="transmembrane region" description="Helical" evidence="1">
    <location>
        <begin position="119"/>
        <end position="137"/>
    </location>
</feature>
<dbReference type="AlphaFoldDB" id="A0A2T0UU45"/>
<protein>
    <submittedName>
        <fullName evidence="2">Uncharacterized protein</fullName>
    </submittedName>
</protein>
<evidence type="ECO:0000313" key="2">
    <source>
        <dbReference type="EMBL" id="PRY61451.1"/>
    </source>
</evidence>
<dbReference type="EMBL" id="PVTI01000005">
    <property type="protein sequence ID" value="PRY61451.1"/>
    <property type="molecule type" value="Genomic_DNA"/>
</dbReference>
<evidence type="ECO:0000256" key="1">
    <source>
        <dbReference type="SAM" id="Phobius"/>
    </source>
</evidence>
<keyword evidence="1" id="KW-0812">Transmembrane</keyword>
<keyword evidence="1" id="KW-1133">Transmembrane helix</keyword>
<feature type="transmembrane region" description="Helical" evidence="1">
    <location>
        <begin position="45"/>
        <end position="67"/>
    </location>
</feature>
<name>A0A2T0UU45_9MICO</name>
<reference evidence="2 3" key="1">
    <citation type="submission" date="2018-03" db="EMBL/GenBank/DDBJ databases">
        <title>Genomic Encyclopedia of Archaeal and Bacterial Type Strains, Phase II (KMG-II): from individual species to whole genera.</title>
        <authorList>
            <person name="Goeker M."/>
        </authorList>
    </citation>
    <scope>NUCLEOTIDE SEQUENCE [LARGE SCALE GENOMIC DNA]</scope>
    <source>
        <strain evidence="2 3">ATCC BAA-1496</strain>
    </source>
</reference>
<sequence>MTTQTPETSSFATSARMLAASYMGALVVMGVVLLFVLGTETMPPTWFVVGVLAAGVVAHFLIGAVGYRPQPLEPGMAEDEAVAEGRVRYQSSMTLRFAIAEVIAILSLVLAFVVQGSWWMYALGAVVSFILMAMHVWPGSGPVGKSADALESKGQPSYLREQFGYAVSGPILPT</sequence>
<evidence type="ECO:0000313" key="3">
    <source>
        <dbReference type="Proteomes" id="UP000237822"/>
    </source>
</evidence>
<keyword evidence="3" id="KW-1185">Reference proteome</keyword>
<keyword evidence="1" id="KW-0472">Membrane</keyword>
<proteinExistence type="predicted"/>
<organism evidence="2 3">
    <name type="scientific">Knoellia remsis</name>
    <dbReference type="NCBI Taxonomy" id="407159"/>
    <lineage>
        <taxon>Bacteria</taxon>
        <taxon>Bacillati</taxon>
        <taxon>Actinomycetota</taxon>
        <taxon>Actinomycetes</taxon>
        <taxon>Micrococcales</taxon>
        <taxon>Intrasporangiaceae</taxon>
        <taxon>Knoellia</taxon>
    </lineage>
</organism>
<accession>A0A2T0UU45</accession>
<comment type="caution">
    <text evidence="2">The sequence shown here is derived from an EMBL/GenBank/DDBJ whole genome shotgun (WGS) entry which is preliminary data.</text>
</comment>
<dbReference type="Proteomes" id="UP000237822">
    <property type="component" value="Unassembled WGS sequence"/>
</dbReference>
<feature type="transmembrane region" description="Helical" evidence="1">
    <location>
        <begin position="20"/>
        <end position="39"/>
    </location>
</feature>
<feature type="transmembrane region" description="Helical" evidence="1">
    <location>
        <begin position="95"/>
        <end position="113"/>
    </location>
</feature>
<dbReference type="RefSeq" id="WP_106296725.1">
    <property type="nucleotide sequence ID" value="NZ_PVTI01000005.1"/>
</dbReference>
<dbReference type="OrthoDB" id="4862521at2"/>